<dbReference type="InterPro" id="IPR046373">
    <property type="entry name" value="Acyl-CoA_Oxase/DH_mid-dom_sf"/>
</dbReference>
<protein>
    <recommendedName>
        <fullName evidence="5">Acyl-CoA oxidase</fullName>
    </recommendedName>
</protein>
<dbReference type="InterPro" id="IPR036250">
    <property type="entry name" value="AcylCo_DH-like_C"/>
</dbReference>
<proteinExistence type="predicted"/>
<dbReference type="Proteomes" id="UP001287286">
    <property type="component" value="Unassembled WGS sequence"/>
</dbReference>
<evidence type="ECO:0000313" key="3">
    <source>
        <dbReference type="EMBL" id="KAK4062712.1"/>
    </source>
</evidence>
<gene>
    <name evidence="3" type="ORF">Purlil1_14190</name>
</gene>
<dbReference type="PANTHER" id="PTHR10909:SF382">
    <property type="entry name" value="ACYL-COENZYME A OXIDASE"/>
    <property type="match status" value="1"/>
</dbReference>
<keyword evidence="4" id="KW-1185">Reference proteome</keyword>
<dbReference type="InterPro" id="IPR012258">
    <property type="entry name" value="Acyl-CoA_oxidase"/>
</dbReference>
<dbReference type="InterPro" id="IPR009100">
    <property type="entry name" value="AcylCoA_DH/oxidase_NM_dom_sf"/>
</dbReference>
<dbReference type="Gene3D" id="1.20.140.10">
    <property type="entry name" value="Butyryl-CoA Dehydrogenase, subunit A, domain 3"/>
    <property type="match status" value="1"/>
</dbReference>
<dbReference type="Gene3D" id="2.40.110.10">
    <property type="entry name" value="Butyryl-CoA Dehydrogenase, subunit A, domain 2"/>
    <property type="match status" value="1"/>
</dbReference>
<sequence>MTSLPSSESSGHTQYFLAILQGYSSRITQHQDAAKVLSEDHRKLQESLEELQRQRKEGTSRLDMQQELIRCQEKHINLLESIRSRPEQQQAPSDWTLPLPPSANFELEELDIDSNSAVDETPTLDGPETPYPKRRRLTTALEEWDKGPGSPGTTSEFGSADDVLRWILGPPYADNSQNQPMRYADLEAVTSSVYATQNTMNRSTQVLDEEIWSTSHDMGDTPTYARIGTHYARARSLCKAYGLTMKEIRDLSPKFWDFHYDMIATRDMTAFIIATIHLNLCLGTLSAFADRRPDLSDLFDELLEFRACGEFMLTELGHGLDARNLETTATLLPNGGFDLHCPNEAAWKAMPPSIPLTGIPRIAVVFARLIVGTADHGIKPFIVRLSDSKAMLPGIVSRLLPTRPGTKPLDHSITSFDHVKLPATALLESKLKPENPRADFLRQIWRVSVGTLALSIMGVSSIRISSAIALTYSRRRMVGAGADIHPILRFSTQLQPILRGMTSGVVLDALARHSVQNFTDQSLSPSVRNAFAAIFKATVVKESTVLTELVERCGWRGLFAINQMNELALTFQGNSIAEGDTLVLCIRLASEILGKKCSIPEPEFGDSPLALHEGGLFREAEGLLHDMGGYEQHRAAAFNKRILPICRSLVEAIGCRMAFEAAQSGFELVCGERRHNSSPVRRVAYNCL</sequence>
<dbReference type="SUPFAM" id="SSF47203">
    <property type="entry name" value="Acyl-CoA dehydrogenase C-terminal domain-like"/>
    <property type="match status" value="1"/>
</dbReference>
<comment type="caution">
    <text evidence="3">The sequence shown here is derived from an EMBL/GenBank/DDBJ whole genome shotgun (WGS) entry which is preliminary data.</text>
</comment>
<evidence type="ECO:0000256" key="2">
    <source>
        <dbReference type="SAM" id="MobiDB-lite"/>
    </source>
</evidence>
<organism evidence="3 4">
    <name type="scientific">Purpureocillium lilacinum</name>
    <name type="common">Paecilomyces lilacinus</name>
    <dbReference type="NCBI Taxonomy" id="33203"/>
    <lineage>
        <taxon>Eukaryota</taxon>
        <taxon>Fungi</taxon>
        <taxon>Dikarya</taxon>
        <taxon>Ascomycota</taxon>
        <taxon>Pezizomycotina</taxon>
        <taxon>Sordariomycetes</taxon>
        <taxon>Hypocreomycetidae</taxon>
        <taxon>Hypocreales</taxon>
        <taxon>Ophiocordycipitaceae</taxon>
        <taxon>Purpureocillium</taxon>
    </lineage>
</organism>
<evidence type="ECO:0000256" key="1">
    <source>
        <dbReference type="SAM" id="Coils"/>
    </source>
</evidence>
<accession>A0ABR0BBZ5</accession>
<reference evidence="3 4" key="1">
    <citation type="journal article" date="2024" name="Microbiol. Resour. Announc.">
        <title>Genome annotations for the ascomycete fungi Trichoderma harzianum, Trichoderma aggressivum, and Purpureocillium lilacinum.</title>
        <authorList>
            <person name="Beijen E.P.W."/>
            <person name="Ohm R.A."/>
        </authorList>
    </citation>
    <scope>NUCLEOTIDE SEQUENCE [LARGE SCALE GENOMIC DNA]</scope>
    <source>
        <strain evidence="3 4">CBS 150709</strain>
    </source>
</reference>
<feature type="coiled-coil region" evidence="1">
    <location>
        <begin position="34"/>
        <end position="68"/>
    </location>
</feature>
<feature type="region of interest" description="Disordered" evidence="2">
    <location>
        <begin position="115"/>
        <end position="134"/>
    </location>
</feature>
<dbReference type="PANTHER" id="PTHR10909">
    <property type="entry name" value="ELECTRON TRANSPORT OXIDOREDUCTASE"/>
    <property type="match status" value="1"/>
</dbReference>
<dbReference type="SUPFAM" id="SSF56645">
    <property type="entry name" value="Acyl-CoA dehydrogenase NM domain-like"/>
    <property type="match status" value="1"/>
</dbReference>
<name>A0ABR0BBZ5_PURLI</name>
<evidence type="ECO:0008006" key="5">
    <source>
        <dbReference type="Google" id="ProtNLM"/>
    </source>
</evidence>
<keyword evidence="1" id="KW-0175">Coiled coil</keyword>
<dbReference type="EMBL" id="JAWRVI010000543">
    <property type="protein sequence ID" value="KAK4062712.1"/>
    <property type="molecule type" value="Genomic_DNA"/>
</dbReference>
<evidence type="ECO:0000313" key="4">
    <source>
        <dbReference type="Proteomes" id="UP001287286"/>
    </source>
</evidence>